<evidence type="ECO:0000256" key="8">
    <source>
        <dbReference type="ARBA" id="ARBA00022842"/>
    </source>
</evidence>
<dbReference type="InterPro" id="IPR005135">
    <property type="entry name" value="Endo/exonuclease/phosphatase"/>
</dbReference>
<dbReference type="GO" id="GO:0008270">
    <property type="term" value="F:zinc ion binding"/>
    <property type="evidence" value="ECO:0007669"/>
    <property type="project" value="UniProtKB-KW"/>
</dbReference>
<evidence type="ECO:0000256" key="2">
    <source>
        <dbReference type="ARBA" id="ARBA00007092"/>
    </source>
</evidence>
<name>A0A6V8HPH4_TALPI</name>
<evidence type="ECO:0000256" key="12">
    <source>
        <dbReference type="PIRSR" id="PIRSR604808-3"/>
    </source>
</evidence>
<dbReference type="PANTHER" id="PTHR22748:SF4">
    <property type="entry name" value="DNA-(APURINIC OR APYRIMIDINIC SITE) ENDONUCLEASE 2"/>
    <property type="match status" value="1"/>
</dbReference>
<dbReference type="PROSITE" id="PS51999">
    <property type="entry name" value="ZF_GRF"/>
    <property type="match status" value="1"/>
</dbReference>
<dbReference type="InterPro" id="IPR010666">
    <property type="entry name" value="Znf_GRF"/>
</dbReference>
<feature type="site" description="Important for catalytic activity" evidence="12">
    <location>
        <position position="258"/>
    </location>
</feature>
<dbReference type="InterPro" id="IPR020848">
    <property type="entry name" value="AP_endonuclease_F1_CS"/>
</dbReference>
<evidence type="ECO:0000256" key="6">
    <source>
        <dbReference type="ARBA" id="ARBA00022801"/>
    </source>
</evidence>
<feature type="binding site" evidence="11">
    <location>
        <position position="166"/>
    </location>
    <ligand>
        <name>Mg(2+)</name>
        <dbReference type="ChEBI" id="CHEBI:18420"/>
        <label>1</label>
    </ligand>
</feature>
<feature type="domain" description="GRF-type" evidence="15">
    <location>
        <begin position="541"/>
        <end position="594"/>
    </location>
</feature>
<dbReference type="SUPFAM" id="SSF56219">
    <property type="entry name" value="DNase I-like"/>
    <property type="match status" value="1"/>
</dbReference>
<keyword evidence="6" id="KW-0378">Hydrolase</keyword>
<dbReference type="FunFam" id="3.60.10.10:FF:000079">
    <property type="entry name" value="DNA-(apurinic or apyrimidinic site) lyase"/>
    <property type="match status" value="1"/>
</dbReference>
<dbReference type="Proteomes" id="UP000053095">
    <property type="component" value="Unassembled WGS sequence"/>
</dbReference>
<dbReference type="AlphaFoldDB" id="A0A6V8HPH4"/>
<keyword evidence="7" id="KW-0862">Zinc</keyword>
<sequence length="610" mass="67738">MFDTLEADIVIFQETKIQRKDLRDDMILVPGWDCYFSLPRHKKGYSGVVIYTRNETCTPIRAEEGITGLLCPPNSTTPYRHLPDDQQIGGYPSMEQLSELQADPAVLDCEGRCVILEFPAFVLLGLYCPAARDETRDDFRQGFITLLDARIRNLVAMGKRVIVAGDLNISAGEIDSAHLTEAIRKGTGSEDEFVSSPVRRVFNQLVEGAKVLGQRDLGREVPVLHDICRSFHPDRRGMYTCWETRVNARPGNYGARIDYILSSLDMKDWWSEGNIQEGLMGSDHCPVYAIFKERVLLDGNEVDIKDIVNPPGMFVNGIRQREYSAKYLLPLSGRLIPEFTQRRSIKDMFTRKPSSSFKENSVAITNALNETFVPVPSESASTNTVEPFQSPSNPELYKSQSNSERTSDTSANGVSKRARKENAPAPPPKRSKSGGKSDPKTSGKGQQSLMGFFKPKKTQGSQDAKNAQEASAPGLEDALGSSPTKSIPPVSSSPQRPSRPSQDTTTDSGATTESTDETVIDPIVSKESWSKLFTKKATPRCEEHQEPCIMLTTKKPGINCGRSFWMCSRPLGPTGQSEKGTQWRCKTFIWASDWNGQDGDEQRLLLSLDT</sequence>
<keyword evidence="11" id="KW-0464">Manganese</keyword>
<proteinExistence type="inferred from homology"/>
<evidence type="ECO:0000256" key="1">
    <source>
        <dbReference type="ARBA" id="ARBA00001936"/>
    </source>
</evidence>
<dbReference type="InterPro" id="IPR004808">
    <property type="entry name" value="AP_endonuc_1"/>
</dbReference>
<dbReference type="PANTHER" id="PTHR22748">
    <property type="entry name" value="AP ENDONUCLEASE"/>
    <property type="match status" value="1"/>
</dbReference>
<keyword evidence="5 13" id="KW-0863">Zinc-finger</keyword>
<dbReference type="GO" id="GO:0003906">
    <property type="term" value="F:DNA-(apurinic or apyrimidinic site) endonuclease activity"/>
    <property type="evidence" value="ECO:0007669"/>
    <property type="project" value="TreeGrafter"/>
</dbReference>
<comment type="caution">
    <text evidence="16">The sequence shown here is derived from an EMBL/GenBank/DDBJ whole genome shotgun (WGS) entry which is preliminary data.</text>
</comment>
<feature type="compositionally biased region" description="Low complexity" evidence="14">
    <location>
        <begin position="488"/>
        <end position="513"/>
    </location>
</feature>
<keyword evidence="4 11" id="KW-0479">Metal-binding</keyword>
<evidence type="ECO:0000313" key="17">
    <source>
        <dbReference type="Proteomes" id="UP000053095"/>
    </source>
</evidence>
<dbReference type="GO" id="GO:0003677">
    <property type="term" value="F:DNA binding"/>
    <property type="evidence" value="ECO:0007669"/>
    <property type="project" value="InterPro"/>
</dbReference>
<dbReference type="PROSITE" id="PS51435">
    <property type="entry name" value="AP_NUCLEASE_F1_4"/>
    <property type="match status" value="1"/>
</dbReference>
<dbReference type="EMBL" id="DF933856">
    <property type="protein sequence ID" value="GAM43845.1"/>
    <property type="molecule type" value="Genomic_DNA"/>
</dbReference>
<evidence type="ECO:0000313" key="16">
    <source>
        <dbReference type="EMBL" id="GAM43845.1"/>
    </source>
</evidence>
<keyword evidence="8 11" id="KW-0460">Magnesium</keyword>
<dbReference type="GO" id="GO:0005634">
    <property type="term" value="C:nucleus"/>
    <property type="evidence" value="ECO:0007669"/>
    <property type="project" value="TreeGrafter"/>
</dbReference>
<dbReference type="PROSITE" id="PS00728">
    <property type="entry name" value="AP_NUCLEASE_F1_3"/>
    <property type="match status" value="1"/>
</dbReference>
<feature type="site" description="Interaction with DNA substrate" evidence="12">
    <location>
        <position position="284"/>
    </location>
</feature>
<evidence type="ECO:0000256" key="13">
    <source>
        <dbReference type="PROSITE-ProRule" id="PRU01343"/>
    </source>
</evidence>
<evidence type="ECO:0000256" key="9">
    <source>
        <dbReference type="ARBA" id="ARBA00023242"/>
    </source>
</evidence>
<feature type="binding site" evidence="11">
    <location>
        <position position="283"/>
    </location>
    <ligand>
        <name>Mg(2+)</name>
        <dbReference type="ChEBI" id="CHEBI:18420"/>
        <label>1</label>
    </ligand>
</feature>
<evidence type="ECO:0000256" key="14">
    <source>
        <dbReference type="SAM" id="MobiDB-lite"/>
    </source>
</evidence>
<dbReference type="GO" id="GO:0006284">
    <property type="term" value="P:base-excision repair"/>
    <property type="evidence" value="ECO:0007669"/>
    <property type="project" value="TreeGrafter"/>
</dbReference>
<dbReference type="Gene3D" id="3.60.10.10">
    <property type="entry name" value="Endonuclease/exonuclease/phosphatase"/>
    <property type="match status" value="1"/>
</dbReference>
<feature type="active site" description="Proton donor/acceptor" evidence="10">
    <location>
        <position position="166"/>
    </location>
</feature>
<reference evidence="17" key="1">
    <citation type="journal article" date="2015" name="Genome Announc.">
        <title>Draft genome sequence of Talaromyces cellulolyticus strain Y-94, a source of lignocellulosic biomass-degrading enzymes.</title>
        <authorList>
            <person name="Fujii T."/>
            <person name="Koike H."/>
            <person name="Sawayama S."/>
            <person name="Yano S."/>
            <person name="Inoue H."/>
        </authorList>
    </citation>
    <scope>NUCLEOTIDE SEQUENCE [LARGE SCALE GENOMIC DNA]</scope>
    <source>
        <strain evidence="17">Y-94</strain>
    </source>
</reference>
<evidence type="ECO:0000259" key="15">
    <source>
        <dbReference type="PROSITE" id="PS51999"/>
    </source>
</evidence>
<evidence type="ECO:0000256" key="10">
    <source>
        <dbReference type="PIRSR" id="PIRSR604808-1"/>
    </source>
</evidence>
<dbReference type="GO" id="GO:0008081">
    <property type="term" value="F:phosphoric diester hydrolase activity"/>
    <property type="evidence" value="ECO:0007669"/>
    <property type="project" value="TreeGrafter"/>
</dbReference>
<feature type="compositionally biased region" description="Polar residues" evidence="14">
    <location>
        <begin position="458"/>
        <end position="469"/>
    </location>
</feature>
<comment type="cofactor">
    <cofactor evidence="11">
        <name>Mg(2+)</name>
        <dbReference type="ChEBI" id="CHEBI:18420"/>
    </cofactor>
    <cofactor evidence="11">
        <name>Mn(2+)</name>
        <dbReference type="ChEBI" id="CHEBI:29035"/>
    </cofactor>
    <text evidence="11">Probably binds two magnesium or manganese ions per subunit.</text>
</comment>
<evidence type="ECO:0000256" key="11">
    <source>
        <dbReference type="PIRSR" id="PIRSR604808-2"/>
    </source>
</evidence>
<feature type="binding site" evidence="11">
    <location>
        <position position="168"/>
    </location>
    <ligand>
        <name>Mg(2+)</name>
        <dbReference type="ChEBI" id="CHEBI:18420"/>
        <label>1</label>
    </ligand>
</feature>
<evidence type="ECO:0000256" key="4">
    <source>
        <dbReference type="ARBA" id="ARBA00022723"/>
    </source>
</evidence>
<dbReference type="InterPro" id="IPR036691">
    <property type="entry name" value="Endo/exonu/phosph_ase_sf"/>
</dbReference>
<feature type="binding site" evidence="11">
    <location>
        <position position="14"/>
    </location>
    <ligand>
        <name>Mg(2+)</name>
        <dbReference type="ChEBI" id="CHEBI:18420"/>
        <label>1</label>
    </ligand>
</feature>
<feature type="region of interest" description="Disordered" evidence="14">
    <location>
        <begin position="375"/>
        <end position="523"/>
    </location>
</feature>
<evidence type="ECO:0000256" key="5">
    <source>
        <dbReference type="ARBA" id="ARBA00022771"/>
    </source>
</evidence>
<evidence type="ECO:0000256" key="7">
    <source>
        <dbReference type="ARBA" id="ARBA00022833"/>
    </source>
</evidence>
<comment type="similarity">
    <text evidence="2">Belongs to the DNA repair enzymes AP/ExoA family.</text>
</comment>
<feature type="active site" evidence="10">
    <location>
        <position position="127"/>
    </location>
</feature>
<dbReference type="CDD" id="cd09088">
    <property type="entry name" value="Ape2-like_AP-endo"/>
    <property type="match status" value="1"/>
</dbReference>
<feature type="compositionally biased region" description="Polar residues" evidence="14">
    <location>
        <begin position="378"/>
        <end position="413"/>
    </location>
</feature>
<dbReference type="GO" id="GO:0008311">
    <property type="term" value="F:double-stranded DNA 3'-5' DNA exonuclease activity"/>
    <property type="evidence" value="ECO:0007669"/>
    <property type="project" value="TreeGrafter"/>
</dbReference>
<accession>A0A6V8HPH4</accession>
<dbReference type="Pfam" id="PF03372">
    <property type="entry name" value="Exo_endo_phos"/>
    <property type="match status" value="1"/>
</dbReference>
<keyword evidence="9" id="KW-0539">Nucleus</keyword>
<keyword evidence="17" id="KW-1185">Reference proteome</keyword>
<feature type="active site" description="Proton acceptor" evidence="10">
    <location>
        <position position="284"/>
    </location>
</feature>
<gene>
    <name evidence="16" type="ORF">TCE0_060r18990</name>
</gene>
<protein>
    <recommendedName>
        <fullName evidence="3">DNA-(apurinic or apyrimidinic site) endonuclease 2</fullName>
    </recommendedName>
</protein>
<comment type="cofactor">
    <cofactor evidence="1">
        <name>Mn(2+)</name>
        <dbReference type="ChEBI" id="CHEBI:29035"/>
    </cofactor>
</comment>
<feature type="binding site" evidence="11">
    <location>
        <position position="284"/>
    </location>
    <ligand>
        <name>Mg(2+)</name>
        <dbReference type="ChEBI" id="CHEBI:18420"/>
        <label>1</label>
    </ligand>
</feature>
<evidence type="ECO:0000256" key="3">
    <source>
        <dbReference type="ARBA" id="ARBA00013541"/>
    </source>
</evidence>
<feature type="site" description="Transition state stabilizer" evidence="12">
    <location>
        <position position="168"/>
    </location>
</feature>
<organism evidence="16 17">
    <name type="scientific">Talaromyces pinophilus</name>
    <name type="common">Penicillium pinophilum</name>
    <dbReference type="NCBI Taxonomy" id="128442"/>
    <lineage>
        <taxon>Eukaryota</taxon>
        <taxon>Fungi</taxon>
        <taxon>Dikarya</taxon>
        <taxon>Ascomycota</taxon>
        <taxon>Pezizomycotina</taxon>
        <taxon>Eurotiomycetes</taxon>
        <taxon>Eurotiomycetidae</taxon>
        <taxon>Eurotiales</taxon>
        <taxon>Trichocomaceae</taxon>
        <taxon>Talaromyces</taxon>
        <taxon>Talaromyces sect. Talaromyces</taxon>
    </lineage>
</organism>